<dbReference type="EMBL" id="JACEIK010005068">
    <property type="protein sequence ID" value="MCE0480648.1"/>
    <property type="molecule type" value="Genomic_DNA"/>
</dbReference>
<evidence type="ECO:0000313" key="1">
    <source>
        <dbReference type="EMBL" id="MCE0480648.1"/>
    </source>
</evidence>
<evidence type="ECO:0000313" key="2">
    <source>
        <dbReference type="Proteomes" id="UP000823775"/>
    </source>
</evidence>
<keyword evidence="2" id="KW-1185">Reference proteome</keyword>
<name>A0ABS8VIL6_DATST</name>
<accession>A0ABS8VIL6</accession>
<reference evidence="1 2" key="1">
    <citation type="journal article" date="2021" name="BMC Genomics">
        <title>Datura genome reveals duplications of psychoactive alkaloid biosynthetic genes and high mutation rate following tissue culture.</title>
        <authorList>
            <person name="Rajewski A."/>
            <person name="Carter-House D."/>
            <person name="Stajich J."/>
            <person name="Litt A."/>
        </authorList>
    </citation>
    <scope>NUCLEOTIDE SEQUENCE [LARGE SCALE GENOMIC DNA]</scope>
    <source>
        <strain evidence="1">AR-01</strain>
    </source>
</reference>
<comment type="caution">
    <text evidence="1">The sequence shown here is derived from an EMBL/GenBank/DDBJ whole genome shotgun (WGS) entry which is preliminary data.</text>
</comment>
<proteinExistence type="predicted"/>
<protein>
    <submittedName>
        <fullName evidence="1">Uncharacterized protein</fullName>
    </submittedName>
</protein>
<organism evidence="1 2">
    <name type="scientific">Datura stramonium</name>
    <name type="common">Jimsonweed</name>
    <name type="synonym">Common thornapple</name>
    <dbReference type="NCBI Taxonomy" id="4076"/>
    <lineage>
        <taxon>Eukaryota</taxon>
        <taxon>Viridiplantae</taxon>
        <taxon>Streptophyta</taxon>
        <taxon>Embryophyta</taxon>
        <taxon>Tracheophyta</taxon>
        <taxon>Spermatophyta</taxon>
        <taxon>Magnoliopsida</taxon>
        <taxon>eudicotyledons</taxon>
        <taxon>Gunneridae</taxon>
        <taxon>Pentapetalae</taxon>
        <taxon>asterids</taxon>
        <taxon>lamiids</taxon>
        <taxon>Solanales</taxon>
        <taxon>Solanaceae</taxon>
        <taxon>Solanoideae</taxon>
        <taxon>Datureae</taxon>
        <taxon>Datura</taxon>
    </lineage>
</organism>
<gene>
    <name evidence="1" type="ORF">HAX54_037674</name>
</gene>
<dbReference type="Proteomes" id="UP000823775">
    <property type="component" value="Unassembled WGS sequence"/>
</dbReference>
<sequence length="96" mass="10871">MKGDQEDPEDPLPWIQDTLGAREEIPEFSFLSEFDDEVAGDLSGGRNEASREWVCLAFVHCSDHFLAAANPLWRSIYRCSESTVVKPISLQRELSK</sequence>